<name>A0A4D4JF74_9PSEU</name>
<proteinExistence type="predicted"/>
<comment type="caution">
    <text evidence="1">The sequence shown here is derived from an EMBL/GenBank/DDBJ whole genome shotgun (WGS) entry which is preliminary data.</text>
</comment>
<dbReference type="EMBL" id="BJFL01000031">
    <property type="protein sequence ID" value="GDY32969.1"/>
    <property type="molecule type" value="Genomic_DNA"/>
</dbReference>
<dbReference type="AlphaFoldDB" id="A0A4D4JF74"/>
<organism evidence="1 2">
    <name type="scientific">Gandjariella thermophila</name>
    <dbReference type="NCBI Taxonomy" id="1931992"/>
    <lineage>
        <taxon>Bacteria</taxon>
        <taxon>Bacillati</taxon>
        <taxon>Actinomycetota</taxon>
        <taxon>Actinomycetes</taxon>
        <taxon>Pseudonocardiales</taxon>
        <taxon>Pseudonocardiaceae</taxon>
        <taxon>Gandjariella</taxon>
    </lineage>
</organism>
<dbReference type="RefSeq" id="WP_137815949.1">
    <property type="nucleotide sequence ID" value="NZ_BJFL01000031.1"/>
</dbReference>
<sequence>MPDPSESQTLLDQLHREVTSAIEHMIVGGDDHALTEVLHRLRAVTEPAHSALEDRAPEVTGELAQAMGHLQAGEYDEARSALLTARTSLSRLVGGERRGRNRVDVSLWRMW</sequence>
<evidence type="ECO:0000313" key="1">
    <source>
        <dbReference type="EMBL" id="GDY32969.1"/>
    </source>
</evidence>
<dbReference type="Proteomes" id="UP000298860">
    <property type="component" value="Unassembled WGS sequence"/>
</dbReference>
<protein>
    <submittedName>
        <fullName evidence="1">Uncharacterized protein</fullName>
    </submittedName>
</protein>
<keyword evidence="2" id="KW-1185">Reference proteome</keyword>
<reference evidence="2" key="1">
    <citation type="submission" date="2019-04" db="EMBL/GenBank/DDBJ databases">
        <title>Draft genome sequence of Pseudonocardiaceae bacterium SL3-2-4.</title>
        <authorList>
            <person name="Ningsih F."/>
            <person name="Yokota A."/>
            <person name="Sakai Y."/>
            <person name="Nanatani K."/>
            <person name="Yabe S."/>
            <person name="Oetari A."/>
            <person name="Sjamsuridzal W."/>
        </authorList>
    </citation>
    <scope>NUCLEOTIDE SEQUENCE [LARGE SCALE GENOMIC DNA]</scope>
    <source>
        <strain evidence="2">SL3-2-4</strain>
    </source>
</reference>
<accession>A0A4D4JF74</accession>
<gene>
    <name evidence="1" type="ORF">GTS_46020</name>
</gene>
<evidence type="ECO:0000313" key="2">
    <source>
        <dbReference type="Proteomes" id="UP000298860"/>
    </source>
</evidence>